<evidence type="ECO:0000313" key="9">
    <source>
        <dbReference type="Ensembl" id="ENSSFOP00015030481.2"/>
    </source>
</evidence>
<dbReference type="Gene3D" id="4.10.1040.10">
    <property type="entry name" value="DM DNA-binding domain"/>
    <property type="match status" value="1"/>
</dbReference>
<dbReference type="GO" id="GO:0046872">
    <property type="term" value="F:metal ion binding"/>
    <property type="evidence" value="ECO:0007669"/>
    <property type="project" value="UniProtKB-KW"/>
</dbReference>
<evidence type="ECO:0000256" key="2">
    <source>
        <dbReference type="ARBA" id="ARBA00022723"/>
    </source>
</evidence>
<dbReference type="InterPro" id="IPR036407">
    <property type="entry name" value="DM_DNA-bd_sf"/>
</dbReference>
<dbReference type="Ensembl" id="ENSSFOT00015030828.2">
    <property type="protein sequence ID" value="ENSSFOP00015030481.2"/>
    <property type="gene ID" value="ENSSFOG00015019541.2"/>
</dbReference>
<comment type="similarity">
    <text evidence="1">Belongs to the DMRT family.</text>
</comment>
<dbReference type="AlphaFoldDB" id="A0A8C9V6R5"/>
<evidence type="ECO:0000256" key="4">
    <source>
        <dbReference type="ARBA" id="ARBA00023125"/>
    </source>
</evidence>
<reference evidence="9" key="2">
    <citation type="submission" date="2025-08" db="UniProtKB">
        <authorList>
            <consortium name="Ensembl"/>
        </authorList>
    </citation>
    <scope>IDENTIFICATION</scope>
</reference>
<feature type="compositionally biased region" description="Polar residues" evidence="7">
    <location>
        <begin position="13"/>
        <end position="25"/>
    </location>
</feature>
<keyword evidence="3 6" id="KW-0862">Zinc</keyword>
<keyword evidence="4 6" id="KW-0238">DNA-binding</keyword>
<dbReference type="Proteomes" id="UP000694397">
    <property type="component" value="Chromosome 6"/>
</dbReference>
<dbReference type="GO" id="GO:0007548">
    <property type="term" value="P:sex differentiation"/>
    <property type="evidence" value="ECO:0007669"/>
    <property type="project" value="TreeGrafter"/>
</dbReference>
<reference evidence="9" key="3">
    <citation type="submission" date="2025-09" db="UniProtKB">
        <authorList>
            <consortium name="Ensembl"/>
        </authorList>
    </citation>
    <scope>IDENTIFICATION</scope>
</reference>
<feature type="DNA-binding region" description="DM" evidence="6">
    <location>
        <begin position="47"/>
        <end position="94"/>
    </location>
</feature>
<evidence type="ECO:0000256" key="6">
    <source>
        <dbReference type="PROSITE-ProRule" id="PRU00070"/>
    </source>
</evidence>
<comment type="subcellular location">
    <subcellularLocation>
        <location evidence="6">Nucleus</location>
    </subcellularLocation>
</comment>
<evidence type="ECO:0000256" key="3">
    <source>
        <dbReference type="ARBA" id="ARBA00022833"/>
    </source>
</evidence>
<feature type="domain" description="DM" evidence="8">
    <location>
        <begin position="47"/>
        <end position="94"/>
    </location>
</feature>
<dbReference type="InterPro" id="IPR001275">
    <property type="entry name" value="DM_DNA-bd"/>
</dbReference>
<dbReference type="PANTHER" id="PTHR12322">
    <property type="entry name" value="DOUBLESEX AND MAB-3 RELATED TRANSCRIPTION FACTOR DMRT"/>
    <property type="match status" value="1"/>
</dbReference>
<feature type="region of interest" description="Disordered" evidence="7">
    <location>
        <begin position="13"/>
        <end position="37"/>
    </location>
</feature>
<keyword evidence="2 6" id="KW-0479">Metal-binding</keyword>
<evidence type="ECO:0000256" key="5">
    <source>
        <dbReference type="ARBA" id="ARBA00023242"/>
    </source>
</evidence>
<dbReference type="SUPFAM" id="SSF82927">
    <property type="entry name" value="Cysteine-rich DNA binding domain, (DM domain)"/>
    <property type="match status" value="1"/>
</dbReference>
<dbReference type="SMART" id="SM00301">
    <property type="entry name" value="DM"/>
    <property type="match status" value="1"/>
</dbReference>
<evidence type="ECO:0000259" key="8">
    <source>
        <dbReference type="PROSITE" id="PS50809"/>
    </source>
</evidence>
<dbReference type="GeneTree" id="ENSGT00940000156282"/>
<dbReference type="FunFam" id="4.10.1040.10:FF:000001">
    <property type="entry name" value="doublesex- and mab-3-related transcription factor 1"/>
    <property type="match status" value="1"/>
</dbReference>
<dbReference type="PROSITE" id="PS50809">
    <property type="entry name" value="DM_2"/>
    <property type="match status" value="1"/>
</dbReference>
<dbReference type="PROSITE" id="PS40000">
    <property type="entry name" value="DM_1"/>
    <property type="match status" value="1"/>
</dbReference>
<keyword evidence="5 6" id="KW-0539">Nucleus</keyword>
<reference evidence="9 10" key="1">
    <citation type="submission" date="2019-04" db="EMBL/GenBank/DDBJ databases">
        <authorList>
            <consortium name="Wellcome Sanger Institute Data Sharing"/>
        </authorList>
    </citation>
    <scope>NUCLEOTIDE SEQUENCE [LARGE SCALE GENOMIC DNA]</scope>
</reference>
<dbReference type="KEGG" id="sfm:108925005"/>
<dbReference type="OrthoDB" id="9420343at2759"/>
<keyword evidence="10" id="KW-1185">Reference proteome</keyword>
<dbReference type="GO" id="GO:0000981">
    <property type="term" value="F:DNA-binding transcription factor activity, RNA polymerase II-specific"/>
    <property type="evidence" value="ECO:0007669"/>
    <property type="project" value="TreeGrafter"/>
</dbReference>
<evidence type="ECO:0000256" key="7">
    <source>
        <dbReference type="SAM" id="MobiDB-lite"/>
    </source>
</evidence>
<proteinExistence type="inferred from homology"/>
<evidence type="ECO:0000256" key="1">
    <source>
        <dbReference type="ARBA" id="ARBA00006834"/>
    </source>
</evidence>
<feature type="compositionally biased region" description="Basic and acidic residues" evidence="7">
    <location>
        <begin position="26"/>
        <end position="37"/>
    </location>
</feature>
<protein>
    <submittedName>
        <fullName evidence="9">Doublesex and mab-3 related transcription factor 2</fullName>
    </submittedName>
</protein>
<gene>
    <name evidence="9" type="primary">DMRT2</name>
    <name evidence="9" type="synonym">LOC108925005</name>
</gene>
<sequence>MTDIEIDVEMQQSVSDDQAECPSSTKTEEENRLGCGDQRKLGRTPKCARCRNHGVVSSLKGHKRFCRWKDCQCANCLLVVERQRVMAAQVALRRHQATEDKKGILGKSMTSERKALYQRCFQPICTLASSILRGYRPVPADSCLGGNRFTSPLLSDRMRKRRAFADRELEAVMMEREHREREMLVSAEGAAPSLCSSSSVGHVAAACYSSSVDVPFKGLGGAHPRYPGLSAQCSAGSKELVTSGVSMAASCQQCSVPASFLMWPSCTREALLYGQHLLDIAPLQGAKPRAVPDLRALSAMENRSAPRDSQVTLGTGDLWKARLHTHRGLSQTANEWSPMPMYRSFLVPVSPSVGVHASEKVREDSAQVSAYSSAFRPMVQKKLPDVLDPKSQTLHYERIPAEAPRKYIQSPPGTIQSNRYTDRNGKGLEFNRMETRLSSTETLTFSVESILKRPSAPANGTSQ</sequence>
<dbReference type="GO" id="GO:0005634">
    <property type="term" value="C:nucleus"/>
    <property type="evidence" value="ECO:0007669"/>
    <property type="project" value="UniProtKB-SubCell"/>
</dbReference>
<accession>A0A8C9V6R5</accession>
<name>A0A8C9V6R5_SCLFO</name>
<dbReference type="GO" id="GO:0000978">
    <property type="term" value="F:RNA polymerase II cis-regulatory region sequence-specific DNA binding"/>
    <property type="evidence" value="ECO:0007669"/>
    <property type="project" value="TreeGrafter"/>
</dbReference>
<dbReference type="PANTHER" id="PTHR12322:SF122">
    <property type="entry name" value="DOUBLESEX- AND MAB-3-RELATED TRANSCRIPTION FACTOR 2"/>
    <property type="match status" value="1"/>
</dbReference>
<organism evidence="9 10">
    <name type="scientific">Scleropages formosus</name>
    <name type="common">Asian bonytongue</name>
    <name type="synonym">Osteoglossum formosum</name>
    <dbReference type="NCBI Taxonomy" id="113540"/>
    <lineage>
        <taxon>Eukaryota</taxon>
        <taxon>Metazoa</taxon>
        <taxon>Chordata</taxon>
        <taxon>Craniata</taxon>
        <taxon>Vertebrata</taxon>
        <taxon>Euteleostomi</taxon>
        <taxon>Actinopterygii</taxon>
        <taxon>Neopterygii</taxon>
        <taxon>Teleostei</taxon>
        <taxon>Osteoglossocephala</taxon>
        <taxon>Osteoglossomorpha</taxon>
        <taxon>Osteoglossiformes</taxon>
        <taxon>Osteoglossidae</taxon>
        <taxon>Scleropages</taxon>
    </lineage>
</organism>
<feature type="region of interest" description="Disordered" evidence="7">
    <location>
        <begin position="407"/>
        <end position="426"/>
    </location>
</feature>
<dbReference type="InterPro" id="IPR026607">
    <property type="entry name" value="DMRT"/>
</dbReference>
<dbReference type="Pfam" id="PF00751">
    <property type="entry name" value="DM"/>
    <property type="match status" value="1"/>
</dbReference>
<evidence type="ECO:0000313" key="10">
    <source>
        <dbReference type="Proteomes" id="UP000694397"/>
    </source>
</evidence>